<feature type="compositionally biased region" description="Polar residues" evidence="1">
    <location>
        <begin position="25"/>
        <end position="39"/>
    </location>
</feature>
<protein>
    <recommendedName>
        <fullName evidence="2">UBZ2-type domain-containing protein</fullName>
    </recommendedName>
</protein>
<dbReference type="PROSITE" id="PS51906">
    <property type="entry name" value="ZF_UBZ2"/>
    <property type="match status" value="1"/>
</dbReference>
<sequence length="276" mass="30977">MAERKRSRLKLKAKKTNSYAKVPGSANSSKKPNTEPITNQMSVESMKTTSVLNLDSDNQNIDVIDVIDDDDDDVSVGTKFVVNTPEPKLDGKLLDLQQKMSKFRLPVCDVWKLDDLPPYIVKATFQTKTTSPTCHTCTEELLPLQRFSMKYLTSKRPDYNFTVDSSEQSIYDIDIAVQKEQGNTYKRKNLDVFVGDSKRKKIGDGGLNIAKCTELMNKTVIDKLVSRPTEDLSCITNNTTTLCPICLLTFPSSVYQIEIDSHIASCLSLADDDVDW</sequence>
<evidence type="ECO:0000313" key="4">
    <source>
        <dbReference type="Proteomes" id="UP000030746"/>
    </source>
</evidence>
<evidence type="ECO:0000313" key="3">
    <source>
        <dbReference type="EMBL" id="ESO89959.1"/>
    </source>
</evidence>
<dbReference type="InterPro" id="IPR031490">
    <property type="entry name" value="UBZ2_FAAP20"/>
</dbReference>
<dbReference type="Pfam" id="PF15750">
    <property type="entry name" value="UBZ_FAAP20"/>
    <property type="match status" value="1"/>
</dbReference>
<accession>V4BM53</accession>
<reference evidence="3 4" key="1">
    <citation type="journal article" date="2013" name="Nature">
        <title>Insights into bilaterian evolution from three spiralian genomes.</title>
        <authorList>
            <person name="Simakov O."/>
            <person name="Marletaz F."/>
            <person name="Cho S.J."/>
            <person name="Edsinger-Gonzales E."/>
            <person name="Havlak P."/>
            <person name="Hellsten U."/>
            <person name="Kuo D.H."/>
            <person name="Larsson T."/>
            <person name="Lv J."/>
            <person name="Arendt D."/>
            <person name="Savage R."/>
            <person name="Osoegawa K."/>
            <person name="de Jong P."/>
            <person name="Grimwood J."/>
            <person name="Chapman J.A."/>
            <person name="Shapiro H."/>
            <person name="Aerts A."/>
            <person name="Otillar R.P."/>
            <person name="Terry A.Y."/>
            <person name="Boore J.L."/>
            <person name="Grigoriev I.V."/>
            <person name="Lindberg D.R."/>
            <person name="Seaver E.C."/>
            <person name="Weisblat D.A."/>
            <person name="Putnam N.H."/>
            <person name="Rokhsar D.S."/>
        </authorList>
    </citation>
    <scope>NUCLEOTIDE SEQUENCE [LARGE SCALE GENOMIC DNA]</scope>
</reference>
<dbReference type="RefSeq" id="XP_009059429.1">
    <property type="nucleotide sequence ID" value="XM_009061181.1"/>
</dbReference>
<dbReference type="OrthoDB" id="6163023at2759"/>
<dbReference type="GeneID" id="20239805"/>
<dbReference type="HOGENOM" id="CLU_1009310_0_0_1"/>
<keyword evidence="4" id="KW-1185">Reference proteome</keyword>
<gene>
    <name evidence="3" type="ORF">LOTGIDRAFT_164656</name>
</gene>
<dbReference type="AlphaFoldDB" id="V4BM53"/>
<proteinExistence type="predicted"/>
<name>V4BM53_LOTGI</name>
<feature type="domain" description="UBZ2-type" evidence="2">
    <location>
        <begin position="240"/>
        <end position="276"/>
    </location>
</feature>
<dbReference type="KEGG" id="lgi:LOTGIDRAFT_164656"/>
<dbReference type="CTD" id="20239805"/>
<dbReference type="GO" id="GO:0043130">
    <property type="term" value="F:ubiquitin binding"/>
    <property type="evidence" value="ECO:0007669"/>
    <property type="project" value="InterPro"/>
</dbReference>
<evidence type="ECO:0000259" key="2">
    <source>
        <dbReference type="PROSITE" id="PS51906"/>
    </source>
</evidence>
<dbReference type="Proteomes" id="UP000030746">
    <property type="component" value="Unassembled WGS sequence"/>
</dbReference>
<evidence type="ECO:0000256" key="1">
    <source>
        <dbReference type="SAM" id="MobiDB-lite"/>
    </source>
</evidence>
<organism evidence="3 4">
    <name type="scientific">Lottia gigantea</name>
    <name type="common">Giant owl limpet</name>
    <dbReference type="NCBI Taxonomy" id="225164"/>
    <lineage>
        <taxon>Eukaryota</taxon>
        <taxon>Metazoa</taxon>
        <taxon>Spiralia</taxon>
        <taxon>Lophotrochozoa</taxon>
        <taxon>Mollusca</taxon>
        <taxon>Gastropoda</taxon>
        <taxon>Patellogastropoda</taxon>
        <taxon>Lottioidea</taxon>
        <taxon>Lottiidae</taxon>
        <taxon>Lottia</taxon>
    </lineage>
</organism>
<feature type="region of interest" description="Disordered" evidence="1">
    <location>
        <begin position="1"/>
        <end position="39"/>
    </location>
</feature>
<feature type="compositionally biased region" description="Basic residues" evidence="1">
    <location>
        <begin position="1"/>
        <end position="15"/>
    </location>
</feature>
<dbReference type="EMBL" id="KB202518">
    <property type="protein sequence ID" value="ESO89959.1"/>
    <property type="molecule type" value="Genomic_DNA"/>
</dbReference>